<dbReference type="EMBL" id="JAEPRJ010000001">
    <property type="protein sequence ID" value="MBK5897921.1"/>
    <property type="molecule type" value="Genomic_DNA"/>
</dbReference>
<proteinExistence type="predicted"/>
<dbReference type="InterPro" id="IPR050836">
    <property type="entry name" value="SDS22/Internalin_LRR"/>
</dbReference>
<keyword evidence="2" id="KW-0677">Repeat</keyword>
<evidence type="ECO:0000256" key="2">
    <source>
        <dbReference type="ARBA" id="ARBA00022737"/>
    </source>
</evidence>
<keyword evidence="3" id="KW-0812">Transmembrane</keyword>
<keyword evidence="3" id="KW-1133">Transmembrane helix</keyword>
<dbReference type="InterPro" id="IPR032675">
    <property type="entry name" value="LRR_dom_sf"/>
</dbReference>
<dbReference type="PROSITE" id="PS51450">
    <property type="entry name" value="LRR"/>
    <property type="match status" value="1"/>
</dbReference>
<keyword evidence="3" id="KW-0472">Membrane</keyword>
<reference evidence="4 5" key="1">
    <citation type="submission" date="2021-01" db="EMBL/GenBank/DDBJ databases">
        <title>Isolation and description of Catonella massiliensis sp. nov., a novel Catonella species, isolated from a stable periodontitis subject.</title>
        <authorList>
            <person name="Antezack A."/>
            <person name="Boxberger M."/>
            <person name="La Scola B."/>
            <person name="Monnet-Corti V."/>
        </authorList>
    </citation>
    <scope>NUCLEOTIDE SEQUENCE [LARGE SCALE GENOMIC DNA]</scope>
    <source>
        <strain evidence="4 5">Marseille-Q4567</strain>
    </source>
</reference>
<comment type="caution">
    <text evidence="4">The sequence shown here is derived from an EMBL/GenBank/DDBJ whole genome shotgun (WGS) entry which is preliminary data.</text>
</comment>
<evidence type="ECO:0000313" key="5">
    <source>
        <dbReference type="Proteomes" id="UP000604730"/>
    </source>
</evidence>
<organism evidence="4 5">
    <name type="scientific">Catonella massiliensis</name>
    <dbReference type="NCBI Taxonomy" id="2799636"/>
    <lineage>
        <taxon>Bacteria</taxon>
        <taxon>Bacillati</taxon>
        <taxon>Bacillota</taxon>
        <taxon>Clostridia</taxon>
        <taxon>Lachnospirales</taxon>
        <taxon>Lachnospiraceae</taxon>
        <taxon>Catonella</taxon>
    </lineage>
</organism>
<feature type="transmembrane region" description="Helical" evidence="3">
    <location>
        <begin position="72"/>
        <end position="95"/>
    </location>
</feature>
<protein>
    <submittedName>
        <fullName evidence="4">Leucine-rich repeat domain-containing protein</fullName>
    </submittedName>
</protein>
<evidence type="ECO:0000256" key="3">
    <source>
        <dbReference type="SAM" id="Phobius"/>
    </source>
</evidence>
<dbReference type="RefSeq" id="WP_208429377.1">
    <property type="nucleotide sequence ID" value="NZ_JAEPRJ010000001.1"/>
</dbReference>
<dbReference type="Gene3D" id="3.80.10.10">
    <property type="entry name" value="Ribonuclease Inhibitor"/>
    <property type="match status" value="2"/>
</dbReference>
<name>A0ABS1J189_9FIRM</name>
<dbReference type="Gene3D" id="2.20.28.160">
    <property type="match status" value="1"/>
</dbReference>
<dbReference type="SUPFAM" id="SSF52047">
    <property type="entry name" value="RNI-like"/>
    <property type="match status" value="1"/>
</dbReference>
<dbReference type="PANTHER" id="PTHR46652">
    <property type="entry name" value="LEUCINE-RICH REPEAT AND IQ DOMAIN-CONTAINING PROTEIN 1-RELATED"/>
    <property type="match status" value="1"/>
</dbReference>
<evidence type="ECO:0000256" key="1">
    <source>
        <dbReference type="ARBA" id="ARBA00022614"/>
    </source>
</evidence>
<dbReference type="Pfam" id="PF12799">
    <property type="entry name" value="LRR_4"/>
    <property type="match status" value="1"/>
</dbReference>
<evidence type="ECO:0000313" key="4">
    <source>
        <dbReference type="EMBL" id="MBK5897921.1"/>
    </source>
</evidence>
<dbReference type="InterPro" id="IPR001611">
    <property type="entry name" value="Leu-rich_rpt"/>
</dbReference>
<gene>
    <name evidence="4" type="ORF">JJN12_09055</name>
</gene>
<accession>A0ABS1J189</accession>
<keyword evidence="1" id="KW-0433">Leucine-rich repeat</keyword>
<dbReference type="PANTHER" id="PTHR46652:SF3">
    <property type="entry name" value="LEUCINE-RICH REPEAT-CONTAINING PROTEIN 9"/>
    <property type="match status" value="1"/>
</dbReference>
<sequence length="688" mass="76763">MKIISMKCPQCQGNLDIKEDQMGKFTTCPYCGTKFLLEEEKPNINQTFNIKELHIGDTGRSSDYNRKTAPSAAAPLAVIFCIIGAVFIIFVPQILRSTSSYDVYSDNGSTAESEETAASPFVTYRTKPESKAVIDFVEAAFKKPLSDIKKADYESIKYLKVDREAVPITSEKNDSTPWIFTYAKNTANYGAPDKPVKLKIAGTKNITEEDFQVFTELESLDFSNEGDIVPAGESYNTTDFKNLKKLHYYTGTSSEYLTHMPALNVSNIYGLGTTSLYDIEKSISALKTYKNLKMLNFTSLKKGDAIKDLSFLSSFPNVEILSLDFAEKDTWDLAGITSLTKLKSLSINGYDTTFEHFNVFSGIPQIESLAFKNVKDLKTLDFVKNMPYLKSISIDSCPVIKLNGLKNCISLTSLTLDSCGDLTDVSALATLKSLKKLSISGIWNYNITFPNLSKLTALSDVDIRARDLSIIAGMSSIKRLEIEEIGNESYSFKPVAGMNNLEELTLYDYDWLIKPDMAQYLAKLPKLKTINFGYGSIAHYGDYTDVFSLPQVTKIVSFSPKSDGSGINYIILSVKSLRDNKVLKELDLSGTEIYNNDVDKGGTDKFGVYANKFLSHFPNLKKLNLANTYIENLDFVDKMPLLEELNISGNYVTDVSKLLKLKKLKKLTCDTDMIKNLDLLPKSVKVNQ</sequence>
<dbReference type="InterPro" id="IPR025875">
    <property type="entry name" value="Leu-rich_rpt_4"/>
</dbReference>
<dbReference type="Proteomes" id="UP000604730">
    <property type="component" value="Unassembled WGS sequence"/>
</dbReference>
<keyword evidence="5" id="KW-1185">Reference proteome</keyword>